<dbReference type="AlphaFoldDB" id="A0A9Q1BQU3"/>
<evidence type="ECO:0000313" key="1">
    <source>
        <dbReference type="EMBL" id="KAJ8031132.1"/>
    </source>
</evidence>
<protein>
    <submittedName>
        <fullName evidence="1">Uncharacterized protein</fullName>
    </submittedName>
</protein>
<dbReference type="EMBL" id="JAIZAY010000013">
    <property type="protein sequence ID" value="KAJ8031132.1"/>
    <property type="molecule type" value="Genomic_DNA"/>
</dbReference>
<comment type="caution">
    <text evidence="1">The sequence shown here is derived from an EMBL/GenBank/DDBJ whole genome shotgun (WGS) entry which is preliminary data.</text>
</comment>
<accession>A0A9Q1BQU3</accession>
<proteinExistence type="predicted"/>
<dbReference type="Proteomes" id="UP001152320">
    <property type="component" value="Chromosome 13"/>
</dbReference>
<keyword evidence="2" id="KW-1185">Reference proteome</keyword>
<organism evidence="1 2">
    <name type="scientific">Holothuria leucospilota</name>
    <name type="common">Black long sea cucumber</name>
    <name type="synonym">Mertensiothuria leucospilota</name>
    <dbReference type="NCBI Taxonomy" id="206669"/>
    <lineage>
        <taxon>Eukaryota</taxon>
        <taxon>Metazoa</taxon>
        <taxon>Echinodermata</taxon>
        <taxon>Eleutherozoa</taxon>
        <taxon>Echinozoa</taxon>
        <taxon>Holothuroidea</taxon>
        <taxon>Aspidochirotacea</taxon>
        <taxon>Aspidochirotida</taxon>
        <taxon>Holothuriidae</taxon>
        <taxon>Holothuria</taxon>
    </lineage>
</organism>
<name>A0A9Q1BQU3_HOLLE</name>
<reference evidence="1" key="1">
    <citation type="submission" date="2021-10" db="EMBL/GenBank/DDBJ databases">
        <title>Tropical sea cucumber genome reveals ecological adaptation and Cuvierian tubules defense mechanism.</title>
        <authorList>
            <person name="Chen T."/>
        </authorList>
    </citation>
    <scope>NUCLEOTIDE SEQUENCE</scope>
    <source>
        <strain evidence="1">Nanhai2018</strain>
        <tissue evidence="1">Muscle</tissue>
    </source>
</reference>
<sequence length="118" mass="13817">MVWFVVVPYIVCDSILLKTAGQTFTIPEEKTLFDRFVVCTGTHRLVHLQQLTLRENLSMAFCGKNSEFKSYHQRQKATLPRITMWKFNRYAQSLLLLLRHPIDGWIGTPTQRFGTKEK</sequence>
<gene>
    <name evidence="1" type="ORF">HOLleu_27762</name>
</gene>
<evidence type="ECO:0000313" key="2">
    <source>
        <dbReference type="Proteomes" id="UP001152320"/>
    </source>
</evidence>